<dbReference type="Gene3D" id="1.20.58.60">
    <property type="match status" value="1"/>
</dbReference>
<organism evidence="1 2">
    <name type="scientific">Timema podura</name>
    <name type="common">Walking stick</name>
    <dbReference type="NCBI Taxonomy" id="61482"/>
    <lineage>
        <taxon>Eukaryota</taxon>
        <taxon>Metazoa</taxon>
        <taxon>Ecdysozoa</taxon>
        <taxon>Arthropoda</taxon>
        <taxon>Hexapoda</taxon>
        <taxon>Insecta</taxon>
        <taxon>Pterygota</taxon>
        <taxon>Neoptera</taxon>
        <taxon>Polyneoptera</taxon>
        <taxon>Phasmatodea</taxon>
        <taxon>Timematodea</taxon>
        <taxon>Timematoidea</taxon>
        <taxon>Timematidae</taxon>
        <taxon>Timema</taxon>
    </lineage>
</organism>
<name>A0ABN7PKJ0_TIMPD</name>
<dbReference type="Proteomes" id="UP001153148">
    <property type="component" value="Unassembled WGS sequence"/>
</dbReference>
<proteinExistence type="predicted"/>
<gene>
    <name evidence="1" type="ORF">TPAB3V08_LOCUS14583</name>
</gene>
<keyword evidence="2" id="KW-1185">Reference proteome</keyword>
<comment type="caution">
    <text evidence="1">The sequence shown here is derived from an EMBL/GenBank/DDBJ whole genome shotgun (WGS) entry which is preliminary data.</text>
</comment>
<evidence type="ECO:0000313" key="2">
    <source>
        <dbReference type="Proteomes" id="UP001153148"/>
    </source>
</evidence>
<dbReference type="EMBL" id="CAJPIN010072657">
    <property type="protein sequence ID" value="CAG2067640.1"/>
    <property type="molecule type" value="Genomic_DNA"/>
</dbReference>
<protein>
    <submittedName>
        <fullName evidence="1">Uncharacterized protein</fullName>
    </submittedName>
</protein>
<dbReference type="SUPFAM" id="SSF46966">
    <property type="entry name" value="Spectrin repeat"/>
    <property type="match status" value="1"/>
</dbReference>
<sequence length="103" mass="12206">MKAQMLLETCADTRISNAVTHMTTKYNALLSLAKEIMRRLELHYQEHQQHNTLYQECQDWVDRTRDKLNECHDIPNTLPEVNNKLQTVKTIRQSLEQGQNKLR</sequence>
<evidence type="ECO:0000313" key="1">
    <source>
        <dbReference type="EMBL" id="CAG2067640.1"/>
    </source>
</evidence>
<accession>A0ABN7PKJ0</accession>
<reference evidence="1" key="1">
    <citation type="submission" date="2021-03" db="EMBL/GenBank/DDBJ databases">
        <authorList>
            <person name="Tran Van P."/>
        </authorList>
    </citation>
    <scope>NUCLEOTIDE SEQUENCE</scope>
</reference>